<keyword evidence="3" id="KW-1185">Reference proteome</keyword>
<gene>
    <name evidence="2" type="ORF">FH972_024925</name>
</gene>
<sequence>MATCEATLSAVAVAYSVLRRAGSGPRRWACVCGCVAGGGLATSLRTRCVRTASSGWKRRTRIQSCWEAGPGWWGRVVGGGEEGGGVGGGGGKGAQERGGGDVQQGPEGQEEADAAELEEQAGEGGVGGGEAGVGGAEGLEQDEQPGGGEEAVEVQALQAVNTTLSGDGELKEASRAQAATTLGPRFTVSPTPVDLHCTLSRRLVVTASVGIIHQTSQMFRPQTT</sequence>
<evidence type="ECO:0000313" key="2">
    <source>
        <dbReference type="EMBL" id="KAB8416406.1"/>
    </source>
</evidence>
<evidence type="ECO:0000313" key="3">
    <source>
        <dbReference type="Proteomes" id="UP000327013"/>
    </source>
</evidence>
<organism evidence="2 3">
    <name type="scientific">Carpinus fangiana</name>
    <dbReference type="NCBI Taxonomy" id="176857"/>
    <lineage>
        <taxon>Eukaryota</taxon>
        <taxon>Viridiplantae</taxon>
        <taxon>Streptophyta</taxon>
        <taxon>Embryophyta</taxon>
        <taxon>Tracheophyta</taxon>
        <taxon>Spermatophyta</taxon>
        <taxon>Magnoliopsida</taxon>
        <taxon>eudicotyledons</taxon>
        <taxon>Gunneridae</taxon>
        <taxon>Pentapetalae</taxon>
        <taxon>rosids</taxon>
        <taxon>fabids</taxon>
        <taxon>Fagales</taxon>
        <taxon>Betulaceae</taxon>
        <taxon>Carpinus</taxon>
    </lineage>
</organism>
<proteinExistence type="predicted"/>
<reference evidence="2 3" key="1">
    <citation type="submission" date="2019-06" db="EMBL/GenBank/DDBJ databases">
        <title>A chromosomal-level reference genome of Carpinus fangiana (Coryloideae, Betulaceae).</title>
        <authorList>
            <person name="Yang X."/>
            <person name="Wang Z."/>
            <person name="Zhang L."/>
            <person name="Hao G."/>
            <person name="Liu J."/>
            <person name="Yang Y."/>
        </authorList>
    </citation>
    <scope>NUCLEOTIDE SEQUENCE [LARGE SCALE GENOMIC DNA]</scope>
    <source>
        <strain evidence="2">Cfa_2016G</strain>
        <tissue evidence="2">Leaf</tissue>
    </source>
</reference>
<dbReference type="Proteomes" id="UP000327013">
    <property type="component" value="Unassembled WGS sequence"/>
</dbReference>
<comment type="caution">
    <text evidence="2">The sequence shown here is derived from an EMBL/GenBank/DDBJ whole genome shotgun (WGS) entry which is preliminary data.</text>
</comment>
<dbReference type="AlphaFoldDB" id="A0A5N6L208"/>
<feature type="region of interest" description="Disordered" evidence="1">
    <location>
        <begin position="76"/>
        <end position="149"/>
    </location>
</feature>
<accession>A0A5N6L208</accession>
<evidence type="ECO:0000256" key="1">
    <source>
        <dbReference type="SAM" id="MobiDB-lite"/>
    </source>
</evidence>
<feature type="compositionally biased region" description="Acidic residues" evidence="1">
    <location>
        <begin position="108"/>
        <end position="121"/>
    </location>
</feature>
<dbReference type="EMBL" id="VIBQ01000031">
    <property type="protein sequence ID" value="KAB8416406.1"/>
    <property type="molecule type" value="Genomic_DNA"/>
</dbReference>
<feature type="compositionally biased region" description="Gly residues" evidence="1">
    <location>
        <begin position="122"/>
        <end position="137"/>
    </location>
</feature>
<feature type="compositionally biased region" description="Gly residues" evidence="1">
    <location>
        <begin position="76"/>
        <end position="93"/>
    </location>
</feature>
<protein>
    <submittedName>
        <fullName evidence="2">Uncharacterized protein</fullName>
    </submittedName>
</protein>
<name>A0A5N6L208_9ROSI</name>